<dbReference type="PANTHER" id="PTHR38474">
    <property type="entry name" value="SLR0299 PROTEIN"/>
    <property type="match status" value="1"/>
</dbReference>
<dbReference type="InterPro" id="IPR001707">
    <property type="entry name" value="Cmp_AcTrfase"/>
</dbReference>
<dbReference type="PIRSF" id="PIRSF000440">
    <property type="entry name" value="CAT"/>
    <property type="match status" value="1"/>
</dbReference>
<dbReference type="AlphaFoldDB" id="A0A3S1D3X8"/>
<dbReference type="PANTHER" id="PTHR38474:SF1">
    <property type="entry name" value="SLR0299 PROTEIN"/>
    <property type="match status" value="1"/>
</dbReference>
<organism evidence="1 2">
    <name type="scientific">Chitinophaga solisilvae</name>
    <dbReference type="NCBI Taxonomy" id="1233460"/>
    <lineage>
        <taxon>Bacteria</taxon>
        <taxon>Pseudomonadati</taxon>
        <taxon>Bacteroidota</taxon>
        <taxon>Chitinophagia</taxon>
        <taxon>Chitinophagales</taxon>
        <taxon>Chitinophagaceae</taxon>
        <taxon>Chitinophaga</taxon>
    </lineage>
</organism>
<accession>A0A3S1D3X8</accession>
<gene>
    <name evidence="1" type="ORF">ECE50_028525</name>
</gene>
<dbReference type="Proteomes" id="UP000281028">
    <property type="component" value="Unassembled WGS sequence"/>
</dbReference>
<dbReference type="GO" id="GO:0008811">
    <property type="term" value="F:chloramphenicol O-acetyltransferase activity"/>
    <property type="evidence" value="ECO:0007669"/>
    <property type="project" value="InterPro"/>
</dbReference>
<evidence type="ECO:0000313" key="1">
    <source>
        <dbReference type="EMBL" id="NSL90803.1"/>
    </source>
</evidence>
<dbReference type="Pfam" id="PF00302">
    <property type="entry name" value="CAT"/>
    <property type="match status" value="1"/>
</dbReference>
<proteinExistence type="predicted"/>
<evidence type="ECO:0000313" key="2">
    <source>
        <dbReference type="Proteomes" id="UP000281028"/>
    </source>
</evidence>
<dbReference type="SUPFAM" id="SSF52777">
    <property type="entry name" value="CoA-dependent acyltransferases"/>
    <property type="match status" value="1"/>
</dbReference>
<dbReference type="InterPro" id="IPR023213">
    <property type="entry name" value="CAT-like_dom_sf"/>
</dbReference>
<comment type="caution">
    <text evidence="1">The sequence shown here is derived from an EMBL/GenBank/DDBJ whole genome shotgun (WGS) entry which is preliminary data.</text>
</comment>
<dbReference type="SMART" id="SM01059">
    <property type="entry name" value="CAT"/>
    <property type="match status" value="1"/>
</dbReference>
<reference evidence="1" key="1">
    <citation type="submission" date="2020-05" db="EMBL/GenBank/DDBJ databases">
        <title>Chitinophaga laudate sp. nov., isolated from a tropical peat swamp.</title>
        <authorList>
            <person name="Goh C.B.S."/>
            <person name="Lee M.S."/>
            <person name="Parimannan S."/>
            <person name="Pasbakhsh P."/>
            <person name="Yule C.M."/>
            <person name="Rajandas H."/>
            <person name="Loke S."/>
            <person name="Croft L."/>
            <person name="Tan J.B.L."/>
        </authorList>
    </citation>
    <scope>NUCLEOTIDE SEQUENCE</scope>
    <source>
        <strain evidence="1">Mgbs1</strain>
    </source>
</reference>
<keyword evidence="2" id="KW-1185">Reference proteome</keyword>
<dbReference type="EMBL" id="RIAR02000001">
    <property type="protein sequence ID" value="NSL90803.1"/>
    <property type="molecule type" value="Genomic_DNA"/>
</dbReference>
<sequence>MKQLLNLDTWARKDHFQFFTQFEEPFFGVCVTVDCTKAYATAKEKGYSFFLYYLHASLAAANATEPFRYRISNGEIWIYDAVHASPTINRPDGTFGFAYMDYHPDFLTFAAAAQEETNRVQQSTGLIPAVSGENVIHCSSLPWIDFTSISHARSFSFKDSCPKISFGKMTSTNGVMTMPVSVHVHHALMDGYHVGRFLEAFQETMNRE</sequence>
<name>A0A3S1D3X8_9BACT</name>
<dbReference type="OrthoDB" id="9801766at2"/>
<protein>
    <submittedName>
        <fullName evidence="1">Chloramphenicol acetyltransferase</fullName>
    </submittedName>
</protein>
<dbReference type="Gene3D" id="3.30.559.10">
    <property type="entry name" value="Chloramphenicol acetyltransferase-like domain"/>
    <property type="match status" value="1"/>
</dbReference>